<dbReference type="EMBL" id="JASCZI010181729">
    <property type="protein sequence ID" value="MED6185552.1"/>
    <property type="molecule type" value="Genomic_DNA"/>
</dbReference>
<reference evidence="2 3" key="1">
    <citation type="journal article" date="2023" name="Plants (Basel)">
        <title>Bridging the Gap: Combining Genomics and Transcriptomics Approaches to Understand Stylosanthes scabra, an Orphan Legume from the Brazilian Caatinga.</title>
        <authorList>
            <person name="Ferreira-Neto J.R.C."/>
            <person name="da Silva M.D."/>
            <person name="Binneck E."/>
            <person name="de Melo N.F."/>
            <person name="da Silva R.H."/>
            <person name="de Melo A.L.T.M."/>
            <person name="Pandolfi V."/>
            <person name="Bustamante F.O."/>
            <person name="Brasileiro-Vidal A.C."/>
            <person name="Benko-Iseppon A.M."/>
        </authorList>
    </citation>
    <scope>NUCLEOTIDE SEQUENCE [LARGE SCALE GENOMIC DNA]</scope>
    <source>
        <tissue evidence="2">Leaves</tissue>
    </source>
</reference>
<name>A0ABU6WID5_9FABA</name>
<organism evidence="2 3">
    <name type="scientific">Stylosanthes scabra</name>
    <dbReference type="NCBI Taxonomy" id="79078"/>
    <lineage>
        <taxon>Eukaryota</taxon>
        <taxon>Viridiplantae</taxon>
        <taxon>Streptophyta</taxon>
        <taxon>Embryophyta</taxon>
        <taxon>Tracheophyta</taxon>
        <taxon>Spermatophyta</taxon>
        <taxon>Magnoliopsida</taxon>
        <taxon>eudicotyledons</taxon>
        <taxon>Gunneridae</taxon>
        <taxon>Pentapetalae</taxon>
        <taxon>rosids</taxon>
        <taxon>fabids</taxon>
        <taxon>Fabales</taxon>
        <taxon>Fabaceae</taxon>
        <taxon>Papilionoideae</taxon>
        <taxon>50 kb inversion clade</taxon>
        <taxon>dalbergioids sensu lato</taxon>
        <taxon>Dalbergieae</taxon>
        <taxon>Pterocarpus clade</taxon>
        <taxon>Stylosanthes</taxon>
    </lineage>
</organism>
<protein>
    <recommendedName>
        <fullName evidence="1">RNase H type-1 domain-containing protein</fullName>
    </recommendedName>
</protein>
<evidence type="ECO:0000259" key="1">
    <source>
        <dbReference type="Pfam" id="PF13456"/>
    </source>
</evidence>
<keyword evidence="3" id="KW-1185">Reference proteome</keyword>
<dbReference type="InterPro" id="IPR002156">
    <property type="entry name" value="RNaseH_domain"/>
</dbReference>
<evidence type="ECO:0000313" key="2">
    <source>
        <dbReference type="EMBL" id="MED6185552.1"/>
    </source>
</evidence>
<dbReference type="SUPFAM" id="SSF53098">
    <property type="entry name" value="Ribonuclease H-like"/>
    <property type="match status" value="1"/>
</dbReference>
<comment type="caution">
    <text evidence="2">The sequence shown here is derived from an EMBL/GenBank/DDBJ whole genome shotgun (WGS) entry which is preliminary data.</text>
</comment>
<gene>
    <name evidence="2" type="ORF">PIB30_058243</name>
</gene>
<proteinExistence type="predicted"/>
<accession>A0ABU6WID5</accession>
<evidence type="ECO:0000313" key="3">
    <source>
        <dbReference type="Proteomes" id="UP001341840"/>
    </source>
</evidence>
<feature type="domain" description="RNase H type-1" evidence="1">
    <location>
        <begin position="138"/>
        <end position="220"/>
    </location>
</feature>
<dbReference type="InterPro" id="IPR012337">
    <property type="entry name" value="RNaseH-like_sf"/>
</dbReference>
<dbReference type="Pfam" id="PF13456">
    <property type="entry name" value="RVT_3"/>
    <property type="match status" value="1"/>
</dbReference>
<dbReference type="Proteomes" id="UP001341840">
    <property type="component" value="Unassembled WGS sequence"/>
</dbReference>
<sequence length="252" mass="28084">MVMSGWLRGSTIGVRKITGCGCGSSRFLRKLSFCFGNACTEQSQLLLSVTAASWLPQTFALAFGIGLLSDFGSWIKLCSKNHPFLFATGIWWTWHDQNNDIFYPSNLWKSSKTLPLSPMVKINCDASILGNDGVAGVTSFELSFFASRKGLALAWEAGHKLVLCETDSVLVYTLTQQVHQNTNGEHRDLLLKIREVFNWNWIAGVHLIQRTTSLAANHMACTTAVIRQEYGEWTQPWKALSVIINREIPTAP</sequence>